<dbReference type="PANTHER" id="PTHR42941">
    <property type="entry name" value="SLL1037 PROTEIN"/>
    <property type="match status" value="1"/>
</dbReference>
<dbReference type="Pfam" id="PF16868">
    <property type="entry name" value="NMT1_3"/>
    <property type="match status" value="1"/>
</dbReference>
<reference evidence="2 3" key="1">
    <citation type="journal article" date="2016" name="Environ. Microbiol.">
        <title>New Methyloceanibacter diversity from North Sea sediments includes methanotroph containing solely the soluble methane monooxygenase.</title>
        <authorList>
            <person name="Vekeman B."/>
            <person name="Kerckhof F.M."/>
            <person name="Cremers G."/>
            <person name="de Vos P."/>
            <person name="Vandamme P."/>
            <person name="Boon N."/>
            <person name="Op den Camp H.J."/>
            <person name="Heylen K."/>
        </authorList>
    </citation>
    <scope>NUCLEOTIDE SEQUENCE [LARGE SCALE GENOMIC DNA]</scope>
    <source>
        <strain evidence="2 3">R-67174</strain>
    </source>
</reference>
<sequence length="371" mass="39503">MRIAMVLGLAGLCLLSPPGIASSRAGDATQESDALTETTVTVMSGSPFDGHAVIVRDMAAVLDDSPSLRVVPMIGRGPAQTLKDVLFLDGVDMGITHSTVLNHFAETGELGPIRDRLVYVAKLFNEDLHLLARADNASVQSLSGKTVNVGPAGSGTEIAARIVFEALGLHVEEAHLDTADAIVALKSGEIAATIVIGTTPITGLTRLGPDSGLALLPIPYAKGLEDDTYPSALAHDDYPGLIEHGERIDTVSICTVLVALNDQADAAHQAKIERFVGQFFSTFDALQQQPHHPKWREVNFAATLEDWRRAPQAQAWLDTARSKAVAEAREQASFKAFLTQAGDVVSPDAVSEADQEKLFRAFKAGARPRSN</sequence>
<dbReference type="OrthoDB" id="8188218at2"/>
<evidence type="ECO:0000313" key="3">
    <source>
        <dbReference type="Proteomes" id="UP000094501"/>
    </source>
</evidence>
<dbReference type="InterPro" id="IPR011852">
    <property type="entry name" value="TRAP_TAXI"/>
</dbReference>
<name>A0A1E3W1W9_9HYPH</name>
<evidence type="ECO:0000256" key="1">
    <source>
        <dbReference type="SAM" id="SignalP"/>
    </source>
</evidence>
<dbReference type="EMBL" id="LPWG01000010">
    <property type="protein sequence ID" value="ODR99795.1"/>
    <property type="molecule type" value="Genomic_DNA"/>
</dbReference>
<dbReference type="PANTHER" id="PTHR42941:SF1">
    <property type="entry name" value="SLL1037 PROTEIN"/>
    <property type="match status" value="1"/>
</dbReference>
<evidence type="ECO:0008006" key="4">
    <source>
        <dbReference type="Google" id="ProtNLM"/>
    </source>
</evidence>
<evidence type="ECO:0000313" key="2">
    <source>
        <dbReference type="EMBL" id="ODR99795.1"/>
    </source>
</evidence>
<keyword evidence="1" id="KW-0732">Signal</keyword>
<gene>
    <name evidence="2" type="ORF">AUC68_01195</name>
</gene>
<dbReference type="AlphaFoldDB" id="A0A1E3W1W9"/>
<dbReference type="Gene3D" id="3.40.190.10">
    <property type="entry name" value="Periplasmic binding protein-like II"/>
    <property type="match status" value="2"/>
</dbReference>
<accession>A0A1E3W1W9</accession>
<dbReference type="RefSeq" id="WP_069436641.1">
    <property type="nucleotide sequence ID" value="NZ_LPWG01000010.1"/>
</dbReference>
<keyword evidence="3" id="KW-1185">Reference proteome</keyword>
<dbReference type="Proteomes" id="UP000094501">
    <property type="component" value="Unassembled WGS sequence"/>
</dbReference>
<proteinExistence type="predicted"/>
<comment type="caution">
    <text evidence="2">The sequence shown here is derived from an EMBL/GenBank/DDBJ whole genome shotgun (WGS) entry which is preliminary data.</text>
</comment>
<feature type="chain" id="PRO_5009138870" description="SsuA/THI5-like domain-containing protein" evidence="1">
    <location>
        <begin position="22"/>
        <end position="371"/>
    </location>
</feature>
<dbReference type="SUPFAM" id="SSF53850">
    <property type="entry name" value="Periplasmic binding protein-like II"/>
    <property type="match status" value="1"/>
</dbReference>
<organism evidence="2 3">
    <name type="scientific">Methyloceanibacter methanicus</name>
    <dbReference type="NCBI Taxonomy" id="1774968"/>
    <lineage>
        <taxon>Bacteria</taxon>
        <taxon>Pseudomonadati</taxon>
        <taxon>Pseudomonadota</taxon>
        <taxon>Alphaproteobacteria</taxon>
        <taxon>Hyphomicrobiales</taxon>
        <taxon>Hyphomicrobiaceae</taxon>
        <taxon>Methyloceanibacter</taxon>
    </lineage>
</organism>
<dbReference type="STRING" id="1774968.AUC68_01195"/>
<feature type="signal peptide" evidence="1">
    <location>
        <begin position="1"/>
        <end position="21"/>
    </location>
</feature>
<protein>
    <recommendedName>
        <fullName evidence="4">SsuA/THI5-like domain-containing protein</fullName>
    </recommendedName>
</protein>